<dbReference type="InterPro" id="IPR011004">
    <property type="entry name" value="Trimer_LpxA-like_sf"/>
</dbReference>
<dbReference type="SUPFAM" id="SSF51161">
    <property type="entry name" value="Trimeric LpxA-like enzymes"/>
    <property type="match status" value="1"/>
</dbReference>
<sequence>MLRRDLVIVGAGGFGREAAEAARAAGDSWRLRGFLDDNEALHGSEVDGVPVLGPAEAVHDLPDAQVVLCTVNPRVYNSRSDLLERLKLPEDRYATLVHPSAQIAHAAELGPGSVLLANVVITARATVGAHVAVMPQTVLTHDTEVADLVTLATGVRLGGGVRLERGCYLGAGAMVREYTTVGRWSLVGMGSVVLHDVPPHQVWAGSPARFLRAAAGAPEGANPPPVPGSS</sequence>
<evidence type="ECO:0000313" key="3">
    <source>
        <dbReference type="Proteomes" id="UP001500305"/>
    </source>
</evidence>
<dbReference type="NCBIfam" id="TIGR03570">
    <property type="entry name" value="NeuD_NnaD"/>
    <property type="match status" value="1"/>
</dbReference>
<name>A0ABN3DLY0_9ACTN</name>
<dbReference type="CDD" id="cd03360">
    <property type="entry name" value="LbH_AT_putative"/>
    <property type="match status" value="1"/>
</dbReference>
<dbReference type="RefSeq" id="WP_344635539.1">
    <property type="nucleotide sequence ID" value="NZ_BAAATR010000005.1"/>
</dbReference>
<protein>
    <recommendedName>
        <fullName evidence="1">PglD N-terminal domain-containing protein</fullName>
    </recommendedName>
</protein>
<proteinExistence type="predicted"/>
<dbReference type="Pfam" id="PF17836">
    <property type="entry name" value="PglD_N"/>
    <property type="match status" value="1"/>
</dbReference>
<dbReference type="Gene3D" id="3.40.50.20">
    <property type="match status" value="1"/>
</dbReference>
<dbReference type="InterPro" id="IPR050179">
    <property type="entry name" value="Trans_hexapeptide_repeat"/>
</dbReference>
<accession>A0ABN3DLY0</accession>
<dbReference type="PANTHER" id="PTHR43300:SF7">
    <property type="entry name" value="UDP-N-ACETYLBACILLOSAMINE N-ACETYLTRANSFERASE"/>
    <property type="match status" value="1"/>
</dbReference>
<feature type="domain" description="PglD N-terminal" evidence="1">
    <location>
        <begin position="5"/>
        <end position="65"/>
    </location>
</feature>
<evidence type="ECO:0000313" key="2">
    <source>
        <dbReference type="EMBL" id="GAA2236052.1"/>
    </source>
</evidence>
<gene>
    <name evidence="2" type="ORF">GCM10010430_16090</name>
</gene>
<keyword evidence="3" id="KW-1185">Reference proteome</keyword>
<dbReference type="Proteomes" id="UP001500305">
    <property type="component" value="Unassembled WGS sequence"/>
</dbReference>
<dbReference type="PANTHER" id="PTHR43300">
    <property type="entry name" value="ACETYLTRANSFERASE"/>
    <property type="match status" value="1"/>
</dbReference>
<organism evidence="2 3">
    <name type="scientific">Kitasatospora cystarginea</name>
    <dbReference type="NCBI Taxonomy" id="58350"/>
    <lineage>
        <taxon>Bacteria</taxon>
        <taxon>Bacillati</taxon>
        <taxon>Actinomycetota</taxon>
        <taxon>Actinomycetes</taxon>
        <taxon>Kitasatosporales</taxon>
        <taxon>Streptomycetaceae</taxon>
        <taxon>Kitasatospora</taxon>
    </lineage>
</organism>
<dbReference type="InterPro" id="IPR020019">
    <property type="entry name" value="AcTrfase_PglD-like"/>
</dbReference>
<dbReference type="InterPro" id="IPR041561">
    <property type="entry name" value="PglD_N"/>
</dbReference>
<evidence type="ECO:0000259" key="1">
    <source>
        <dbReference type="Pfam" id="PF17836"/>
    </source>
</evidence>
<comment type="caution">
    <text evidence="2">The sequence shown here is derived from an EMBL/GenBank/DDBJ whole genome shotgun (WGS) entry which is preliminary data.</text>
</comment>
<dbReference type="EMBL" id="BAAATR010000005">
    <property type="protein sequence ID" value="GAA2236052.1"/>
    <property type="molecule type" value="Genomic_DNA"/>
</dbReference>
<reference evidence="2 3" key="1">
    <citation type="journal article" date="2019" name="Int. J. Syst. Evol. Microbiol.">
        <title>The Global Catalogue of Microorganisms (GCM) 10K type strain sequencing project: providing services to taxonomists for standard genome sequencing and annotation.</title>
        <authorList>
            <consortium name="The Broad Institute Genomics Platform"/>
            <consortium name="The Broad Institute Genome Sequencing Center for Infectious Disease"/>
            <person name="Wu L."/>
            <person name="Ma J."/>
        </authorList>
    </citation>
    <scope>NUCLEOTIDE SEQUENCE [LARGE SCALE GENOMIC DNA]</scope>
    <source>
        <strain evidence="2 3">JCM 7356</strain>
    </source>
</reference>
<dbReference type="Gene3D" id="2.160.10.10">
    <property type="entry name" value="Hexapeptide repeat proteins"/>
    <property type="match status" value="1"/>
</dbReference>